<dbReference type="SUPFAM" id="SSF56281">
    <property type="entry name" value="Metallo-hydrolase/oxidoreductase"/>
    <property type="match status" value="1"/>
</dbReference>
<evidence type="ECO:0000313" key="4">
    <source>
        <dbReference type="Proteomes" id="UP000620075"/>
    </source>
</evidence>
<evidence type="ECO:0000256" key="1">
    <source>
        <dbReference type="ARBA" id="ARBA00022759"/>
    </source>
</evidence>
<name>A0A934KIC1_9BACT</name>
<dbReference type="SMART" id="SM00849">
    <property type="entry name" value="Lactamase_B"/>
    <property type="match status" value="1"/>
</dbReference>
<dbReference type="PANTHER" id="PTHR46018:SF2">
    <property type="entry name" value="ZINC PHOSPHODIESTERASE ELAC PROTEIN 1"/>
    <property type="match status" value="1"/>
</dbReference>
<dbReference type="AlphaFoldDB" id="A0A934KIC1"/>
<sequence length="232" mass="25409">MPEMQLAFLGTGSAFSLERYNGAVVVDGRFLLDAGAPVLPHMHRLGLDPGRIEAVLLTHFHGDHLLGLPSFLLYRAFHPTGGWLPVLGPPGVRERIEQLCTLAWSDDWPDARGRAGVTYQEAQAEGEVAEIRYQTVKLEHGQMDCRGYRLHLQGRVLAYAGDTTASPPLERLVEGADIAITEATAASESSVHTSWSEAEALAARHPGTRFIFNHIHSGQLNRAATDLRIMDV</sequence>
<keyword evidence="1" id="KW-0540">Nuclease</keyword>
<gene>
    <name evidence="3" type="ORF">JF888_09185</name>
</gene>
<dbReference type="CDD" id="cd16272">
    <property type="entry name" value="RNaseZ_MBL-fold"/>
    <property type="match status" value="1"/>
</dbReference>
<dbReference type="InterPro" id="IPR001279">
    <property type="entry name" value="Metallo-B-lactamas"/>
</dbReference>
<protein>
    <submittedName>
        <fullName evidence="3">Ribonuclease Z</fullName>
    </submittedName>
</protein>
<dbReference type="EMBL" id="JAEKNQ010000035">
    <property type="protein sequence ID" value="MBJ7603343.1"/>
    <property type="molecule type" value="Genomic_DNA"/>
</dbReference>
<feature type="domain" description="Metallo-beta-lactamase" evidence="2">
    <location>
        <begin position="11"/>
        <end position="204"/>
    </location>
</feature>
<comment type="caution">
    <text evidence="3">The sequence shown here is derived from an EMBL/GenBank/DDBJ whole genome shotgun (WGS) entry which is preliminary data.</text>
</comment>
<evidence type="ECO:0000259" key="2">
    <source>
        <dbReference type="SMART" id="SM00849"/>
    </source>
</evidence>
<organism evidence="3 4">
    <name type="scientific">Candidatus Dormiibacter inghamiae</name>
    <dbReference type="NCBI Taxonomy" id="3127013"/>
    <lineage>
        <taxon>Bacteria</taxon>
        <taxon>Bacillati</taxon>
        <taxon>Candidatus Dormiibacterota</taxon>
        <taxon>Candidatus Dormibacteria</taxon>
        <taxon>Candidatus Dormibacterales</taxon>
        <taxon>Candidatus Dormibacteraceae</taxon>
        <taxon>Candidatus Dormiibacter</taxon>
    </lineage>
</organism>
<dbReference type="Proteomes" id="UP000620075">
    <property type="component" value="Unassembled WGS sequence"/>
</dbReference>
<dbReference type="GO" id="GO:0042781">
    <property type="term" value="F:3'-tRNA processing endoribonuclease activity"/>
    <property type="evidence" value="ECO:0007669"/>
    <property type="project" value="TreeGrafter"/>
</dbReference>
<proteinExistence type="predicted"/>
<accession>A0A934KIC1</accession>
<dbReference type="PANTHER" id="PTHR46018">
    <property type="entry name" value="ZINC PHOSPHODIESTERASE ELAC PROTEIN 1"/>
    <property type="match status" value="1"/>
</dbReference>
<reference evidence="3 4" key="1">
    <citation type="submission" date="2020-10" db="EMBL/GenBank/DDBJ databases">
        <title>Ca. Dormibacterota MAGs.</title>
        <authorList>
            <person name="Montgomery K."/>
        </authorList>
    </citation>
    <scope>NUCLEOTIDE SEQUENCE [LARGE SCALE GENOMIC DNA]</scope>
    <source>
        <strain evidence="3">SC8811_S16_3</strain>
    </source>
</reference>
<dbReference type="Gene3D" id="3.60.15.10">
    <property type="entry name" value="Ribonuclease Z/Hydroxyacylglutathione hydrolase-like"/>
    <property type="match status" value="1"/>
</dbReference>
<dbReference type="Pfam" id="PF12706">
    <property type="entry name" value="Lactamase_B_2"/>
    <property type="match status" value="1"/>
</dbReference>
<dbReference type="InterPro" id="IPR036866">
    <property type="entry name" value="RibonucZ/Hydroxyglut_hydro"/>
</dbReference>
<keyword evidence="1" id="KW-0378">Hydrolase</keyword>
<evidence type="ECO:0000313" key="3">
    <source>
        <dbReference type="EMBL" id="MBJ7603343.1"/>
    </source>
</evidence>
<keyword evidence="1" id="KW-0255">Endonuclease</keyword>